<dbReference type="Proteomes" id="UP001391051">
    <property type="component" value="Unassembled WGS sequence"/>
</dbReference>
<feature type="region of interest" description="Disordered" evidence="1">
    <location>
        <begin position="1"/>
        <end position="20"/>
    </location>
</feature>
<dbReference type="InterPro" id="IPR000182">
    <property type="entry name" value="GNAT_dom"/>
</dbReference>
<protein>
    <submittedName>
        <fullName evidence="3">Acetyltransferase</fullName>
    </submittedName>
</protein>
<name>A0ABR1QAQ1_9PEZI</name>
<dbReference type="PANTHER" id="PTHR43441">
    <property type="entry name" value="RIBOSOMAL-PROTEIN-SERINE ACETYLTRANSFERASE"/>
    <property type="match status" value="1"/>
</dbReference>
<dbReference type="Gene3D" id="3.40.630.30">
    <property type="match status" value="1"/>
</dbReference>
<dbReference type="PANTHER" id="PTHR43441:SF2">
    <property type="entry name" value="FAMILY ACETYLTRANSFERASE, PUTATIVE (AFU_ORTHOLOGUE AFUA_7G00850)-RELATED"/>
    <property type="match status" value="1"/>
</dbReference>
<feature type="domain" description="N-acetyltransferase" evidence="2">
    <location>
        <begin position="105"/>
        <end position="198"/>
    </location>
</feature>
<dbReference type="InterPro" id="IPR016181">
    <property type="entry name" value="Acyl_CoA_acyltransferase"/>
</dbReference>
<dbReference type="EMBL" id="JAQQWE010000006">
    <property type="protein sequence ID" value="KAK7949181.1"/>
    <property type="molecule type" value="Genomic_DNA"/>
</dbReference>
<reference evidence="3 4" key="1">
    <citation type="submission" date="2023-01" db="EMBL/GenBank/DDBJ databases">
        <title>Analysis of 21 Apiospora genomes using comparative genomics revels a genus with tremendous synthesis potential of carbohydrate active enzymes and secondary metabolites.</title>
        <authorList>
            <person name="Sorensen T."/>
        </authorList>
    </citation>
    <scope>NUCLEOTIDE SEQUENCE [LARGE SCALE GENOMIC DNA]</scope>
    <source>
        <strain evidence="3 4">CBS 24483</strain>
    </source>
</reference>
<evidence type="ECO:0000256" key="1">
    <source>
        <dbReference type="SAM" id="MobiDB-lite"/>
    </source>
</evidence>
<dbReference type="PROSITE" id="PS51186">
    <property type="entry name" value="GNAT"/>
    <property type="match status" value="1"/>
</dbReference>
<dbReference type="RefSeq" id="XP_066698687.1">
    <property type="nucleotide sequence ID" value="XM_066846289.1"/>
</dbReference>
<proteinExistence type="predicted"/>
<sequence>MSEEIPVGVSVDTHAAGQPQRQTLDGRFAELEPLQTSHAQDLYKYLCGGSRTTNFTYLGRGSFENKDEFAQHIANIAPSQDPFYFAVITKQALGGGGREEEVPSGAAVGYISLLNIDRAHRTVEIGWVTFSPRLQRTTVATEAFYLLMEYCMDGLGNRRLEWKCDALNAPSRRSAERLGFAYEGTFRKHRIVRGRNRDTAWFSIVDDEWSARKRALVAWLAPENFEEGRQVRSLDAIRKGMEE</sequence>
<keyword evidence="4" id="KW-1185">Reference proteome</keyword>
<evidence type="ECO:0000313" key="4">
    <source>
        <dbReference type="Proteomes" id="UP001391051"/>
    </source>
</evidence>
<comment type="caution">
    <text evidence="3">The sequence shown here is derived from an EMBL/GenBank/DDBJ whole genome shotgun (WGS) entry which is preliminary data.</text>
</comment>
<dbReference type="Pfam" id="PF13302">
    <property type="entry name" value="Acetyltransf_3"/>
    <property type="match status" value="1"/>
</dbReference>
<evidence type="ECO:0000313" key="3">
    <source>
        <dbReference type="EMBL" id="KAK7949181.1"/>
    </source>
</evidence>
<accession>A0ABR1QAQ1</accession>
<dbReference type="InterPro" id="IPR051908">
    <property type="entry name" value="Ribosomal_N-acetyltransferase"/>
</dbReference>
<organism evidence="3 4">
    <name type="scientific">Apiospora aurea</name>
    <dbReference type="NCBI Taxonomy" id="335848"/>
    <lineage>
        <taxon>Eukaryota</taxon>
        <taxon>Fungi</taxon>
        <taxon>Dikarya</taxon>
        <taxon>Ascomycota</taxon>
        <taxon>Pezizomycotina</taxon>
        <taxon>Sordariomycetes</taxon>
        <taxon>Xylariomycetidae</taxon>
        <taxon>Amphisphaeriales</taxon>
        <taxon>Apiosporaceae</taxon>
        <taxon>Apiospora</taxon>
    </lineage>
</organism>
<evidence type="ECO:0000259" key="2">
    <source>
        <dbReference type="PROSITE" id="PS51186"/>
    </source>
</evidence>
<dbReference type="SUPFAM" id="SSF55729">
    <property type="entry name" value="Acyl-CoA N-acyltransferases (Nat)"/>
    <property type="match status" value="1"/>
</dbReference>
<gene>
    <name evidence="3" type="ORF">PG986_010067</name>
</gene>
<dbReference type="GeneID" id="92079351"/>